<dbReference type="RefSeq" id="XP_001315273.1">
    <property type="nucleotide sequence ID" value="XM_001315238.1"/>
</dbReference>
<dbReference type="OMA" id="CHIGNGC"/>
<dbReference type="Pfam" id="PF12464">
    <property type="entry name" value="Mac"/>
    <property type="match status" value="1"/>
</dbReference>
<dbReference type="InterPro" id="IPR011004">
    <property type="entry name" value="Trimer_LpxA-like_sf"/>
</dbReference>
<keyword evidence="7" id="KW-1185">Reference proteome</keyword>
<keyword evidence="3" id="KW-0677">Repeat</keyword>
<accession>A2EWE6</accession>
<evidence type="ECO:0000256" key="3">
    <source>
        <dbReference type="ARBA" id="ARBA00022737"/>
    </source>
</evidence>
<dbReference type="InParanoid" id="A2EWE6"/>
<reference evidence="6" key="1">
    <citation type="submission" date="2006-10" db="EMBL/GenBank/DDBJ databases">
        <authorList>
            <person name="Amadeo P."/>
            <person name="Zhao Q."/>
            <person name="Wortman J."/>
            <person name="Fraser-Liggett C."/>
            <person name="Carlton J."/>
        </authorList>
    </citation>
    <scope>NUCLEOTIDE SEQUENCE</scope>
    <source>
        <strain evidence="6">G3</strain>
    </source>
</reference>
<dbReference type="PANTHER" id="PTHR43017:SF1">
    <property type="entry name" value="ACETYLTRANSFERASE YJL218W-RELATED"/>
    <property type="match status" value="1"/>
</dbReference>
<dbReference type="GO" id="GO:0008870">
    <property type="term" value="F:galactoside O-acetyltransferase activity"/>
    <property type="evidence" value="ECO:0000318"/>
    <property type="project" value="GO_Central"/>
</dbReference>
<dbReference type="Pfam" id="PF14602">
    <property type="entry name" value="Hexapep_2"/>
    <property type="match status" value="1"/>
</dbReference>
<dbReference type="FunFam" id="2.160.10.10:FF:000025">
    <property type="entry name" value="Hexapeptide-repeat containing-acetyltransferase"/>
    <property type="match status" value="1"/>
</dbReference>
<dbReference type="VEuPathDB" id="TrichDB:TVAGG3_0353630"/>
<comment type="similarity">
    <text evidence="1">Belongs to the transferase hexapeptide repeat family.</text>
</comment>
<organism evidence="6 7">
    <name type="scientific">Trichomonas vaginalis (strain ATCC PRA-98 / G3)</name>
    <dbReference type="NCBI Taxonomy" id="412133"/>
    <lineage>
        <taxon>Eukaryota</taxon>
        <taxon>Metamonada</taxon>
        <taxon>Parabasalia</taxon>
        <taxon>Trichomonadida</taxon>
        <taxon>Trichomonadidae</taxon>
        <taxon>Trichomonas</taxon>
    </lineage>
</organism>
<dbReference type="KEGG" id="tva:4760890"/>
<dbReference type="Proteomes" id="UP000001542">
    <property type="component" value="Unassembled WGS sequence"/>
</dbReference>
<evidence type="ECO:0000259" key="5">
    <source>
        <dbReference type="SMART" id="SM01266"/>
    </source>
</evidence>
<dbReference type="Gene3D" id="2.160.10.10">
    <property type="entry name" value="Hexapeptide repeat proteins"/>
    <property type="match status" value="1"/>
</dbReference>
<dbReference type="InterPro" id="IPR039369">
    <property type="entry name" value="LacA-like"/>
</dbReference>
<name>A2EWE6_TRIV3</name>
<evidence type="ECO:0000256" key="2">
    <source>
        <dbReference type="ARBA" id="ARBA00022679"/>
    </source>
</evidence>
<proteinExistence type="inferred from homology"/>
<keyword evidence="2" id="KW-0808">Transferase</keyword>
<evidence type="ECO:0000313" key="6">
    <source>
        <dbReference type="EMBL" id="EAY03050.1"/>
    </source>
</evidence>
<reference evidence="6" key="2">
    <citation type="journal article" date="2007" name="Science">
        <title>Draft genome sequence of the sexually transmitted pathogen Trichomonas vaginalis.</title>
        <authorList>
            <person name="Carlton J.M."/>
            <person name="Hirt R.P."/>
            <person name="Silva J.C."/>
            <person name="Delcher A.L."/>
            <person name="Schatz M."/>
            <person name="Zhao Q."/>
            <person name="Wortman J.R."/>
            <person name="Bidwell S.L."/>
            <person name="Alsmark U.C.M."/>
            <person name="Besteiro S."/>
            <person name="Sicheritz-Ponten T."/>
            <person name="Noel C.J."/>
            <person name="Dacks J.B."/>
            <person name="Foster P.G."/>
            <person name="Simillion C."/>
            <person name="Van de Peer Y."/>
            <person name="Miranda-Saavedra D."/>
            <person name="Barton G.J."/>
            <person name="Westrop G.D."/>
            <person name="Mueller S."/>
            <person name="Dessi D."/>
            <person name="Fiori P.L."/>
            <person name="Ren Q."/>
            <person name="Paulsen I."/>
            <person name="Zhang H."/>
            <person name="Bastida-Corcuera F.D."/>
            <person name="Simoes-Barbosa A."/>
            <person name="Brown M.T."/>
            <person name="Hayes R.D."/>
            <person name="Mukherjee M."/>
            <person name="Okumura C.Y."/>
            <person name="Schneider R."/>
            <person name="Smith A.J."/>
            <person name="Vanacova S."/>
            <person name="Villalvazo M."/>
            <person name="Haas B.J."/>
            <person name="Pertea M."/>
            <person name="Feldblyum T.V."/>
            <person name="Utterback T.R."/>
            <person name="Shu C.L."/>
            <person name="Osoegawa K."/>
            <person name="de Jong P.J."/>
            <person name="Hrdy I."/>
            <person name="Horvathova L."/>
            <person name="Zubacova Z."/>
            <person name="Dolezal P."/>
            <person name="Malik S.B."/>
            <person name="Logsdon J.M. Jr."/>
            <person name="Henze K."/>
            <person name="Gupta A."/>
            <person name="Wang C.C."/>
            <person name="Dunne R.L."/>
            <person name="Upcroft J.A."/>
            <person name="Upcroft P."/>
            <person name="White O."/>
            <person name="Salzberg S.L."/>
            <person name="Tang P."/>
            <person name="Chiu C.-H."/>
            <person name="Lee Y.-S."/>
            <person name="Embley T.M."/>
            <person name="Coombs G.H."/>
            <person name="Mottram J.C."/>
            <person name="Tachezy J."/>
            <person name="Fraser-Liggett C.M."/>
            <person name="Johnson P.J."/>
        </authorList>
    </citation>
    <scope>NUCLEOTIDE SEQUENCE [LARGE SCALE GENOMIC DNA]</scope>
    <source>
        <strain evidence="6">G3</strain>
    </source>
</reference>
<dbReference type="PANTHER" id="PTHR43017">
    <property type="entry name" value="GALACTOSIDE O-ACETYLTRANSFERASE"/>
    <property type="match status" value="1"/>
</dbReference>
<evidence type="ECO:0000313" key="7">
    <source>
        <dbReference type="Proteomes" id="UP000001542"/>
    </source>
</evidence>
<gene>
    <name evidence="6" type="ORF">TVAG_143500</name>
</gene>
<protein>
    <submittedName>
        <fullName evidence="6">Thiogalactoside transacetylase, putative</fullName>
    </submittedName>
</protein>
<dbReference type="AlphaFoldDB" id="A2EWE6"/>
<evidence type="ECO:0000256" key="1">
    <source>
        <dbReference type="ARBA" id="ARBA00007274"/>
    </source>
</evidence>
<dbReference type="OrthoDB" id="25818at2759"/>
<keyword evidence="4" id="KW-0012">Acyltransferase</keyword>
<dbReference type="STRING" id="5722.A2EWE6"/>
<dbReference type="SMART" id="SM01266">
    <property type="entry name" value="Mac"/>
    <property type="match status" value="1"/>
</dbReference>
<evidence type="ECO:0000256" key="4">
    <source>
        <dbReference type="ARBA" id="ARBA00023315"/>
    </source>
</evidence>
<dbReference type="SUPFAM" id="SSF51161">
    <property type="entry name" value="Trimeric LpxA-like enzymes"/>
    <property type="match status" value="1"/>
</dbReference>
<dbReference type="CDD" id="cd03357">
    <property type="entry name" value="LbH_MAT_GAT"/>
    <property type="match status" value="1"/>
</dbReference>
<dbReference type="InterPro" id="IPR024688">
    <property type="entry name" value="Mac_dom"/>
</dbReference>
<dbReference type="eggNOG" id="KOG4750">
    <property type="taxonomic scope" value="Eukaryota"/>
</dbReference>
<dbReference type="SMR" id="A2EWE6"/>
<dbReference type="EMBL" id="DS113517">
    <property type="protein sequence ID" value="EAY03050.1"/>
    <property type="molecule type" value="Genomic_DNA"/>
</dbReference>
<dbReference type="VEuPathDB" id="TrichDB:TVAG_143500"/>
<feature type="domain" description="Maltose/galactoside acetyltransferase" evidence="5">
    <location>
        <begin position="10"/>
        <end position="64"/>
    </location>
</feature>
<dbReference type="InterPro" id="IPR001451">
    <property type="entry name" value="Hexapep"/>
</dbReference>
<sequence>MTNKGEKTEFEKMVSGEEYCAWDPDICRRRNKAHSLCNKINKCDVEDEAEKVKLVAELFENDDPTLYVEQPFHCDYGTNIKVGKNVYFNFNATILDGGYVTIGSDTKFGPNCSLYTACHPTEPNARRAKVEFTKPITIGENCWFGGNCTVIPGVTIGNNVVIGAGSVVVYDLPDNVVAVGNPCHVVKEVPKAN</sequence>